<dbReference type="InterPro" id="IPR012341">
    <property type="entry name" value="6hp_glycosidase-like_sf"/>
</dbReference>
<dbReference type="PANTHER" id="PTHR33886">
    <property type="entry name" value="UNSATURATED RHAMNOGALACTURONAN HYDROLASE (EUROFUNG)"/>
    <property type="match status" value="1"/>
</dbReference>
<dbReference type="GO" id="GO:0005975">
    <property type="term" value="P:carbohydrate metabolic process"/>
    <property type="evidence" value="ECO:0007669"/>
    <property type="project" value="InterPro"/>
</dbReference>
<dbReference type="Pfam" id="PF07470">
    <property type="entry name" value="Glyco_hydro_88"/>
    <property type="match status" value="1"/>
</dbReference>
<keyword evidence="1 2" id="KW-0378">Hydrolase</keyword>
<evidence type="ECO:0000256" key="1">
    <source>
        <dbReference type="ARBA" id="ARBA00022801"/>
    </source>
</evidence>
<sequence length="417" mass="46506">MTMFLSDFGVLRLRGTGGVSRARLVARTSCGLVLGALVSAGSMSVFAQSAPVAPAAKVVPVDGNAAGDAPDDPGPLATGLSAELKPKAIDAAIKKVADWQVVYAEPHFNKQWTFAALYDGLLAASKTTGDPKYRDAVLHLAERSEWTLLDARFPHADDQALGQAYLDLYRDDTQPVRMADTKAIMDRLIVREDDPDKLLWWWCDALFMSPPVLSRMYAITKDRKYLDYMDREWWRTSGSLYSPEEHLYFRDSRYFTKKQENGKPIFWSRGNGWVMGALVNVLRIMPADYPSRPKYVAQFREMAERLAAIQSPDGLWRSGLLDPESYDLPEVSGSAFFTYAMAYGINEKILDRKTYLPVVERSWKGMLGHIYADGRLGSIQPIDGQPGKFKPSASYVYGVGGFLMAGSEMHRLAASKR</sequence>
<dbReference type="GO" id="GO:0016787">
    <property type="term" value="F:hydrolase activity"/>
    <property type="evidence" value="ECO:0007669"/>
    <property type="project" value="UniProtKB-KW"/>
</dbReference>
<dbReference type="SUPFAM" id="SSF48208">
    <property type="entry name" value="Six-hairpin glycosidases"/>
    <property type="match status" value="1"/>
</dbReference>
<dbReference type="Gene3D" id="1.50.10.10">
    <property type="match status" value="1"/>
</dbReference>
<protein>
    <submittedName>
        <fullName evidence="2">Rhamnogalacturonyl hydrolase YesR</fullName>
    </submittedName>
</protein>
<reference evidence="2" key="1">
    <citation type="submission" date="2020-08" db="EMBL/GenBank/DDBJ databases">
        <title>Genomic Encyclopedia of Type Strains, Phase IV (KMG-V): Genome sequencing to study the core and pangenomes of soil and plant-associated prokaryotes.</title>
        <authorList>
            <person name="Whitman W."/>
        </authorList>
    </citation>
    <scope>NUCLEOTIDE SEQUENCE [LARGE SCALE GENOMIC DNA]</scope>
    <source>
        <strain evidence="2">M8UP27</strain>
    </source>
</reference>
<accession>A0A7W8IIQ8</accession>
<dbReference type="AlphaFoldDB" id="A0A7W8IIQ8"/>
<dbReference type="EMBL" id="JACHDY010000003">
    <property type="protein sequence ID" value="MBB5317898.1"/>
    <property type="molecule type" value="Genomic_DNA"/>
</dbReference>
<dbReference type="Proteomes" id="UP000568106">
    <property type="component" value="Unassembled WGS sequence"/>
</dbReference>
<dbReference type="PANTHER" id="PTHR33886:SF8">
    <property type="entry name" value="UNSATURATED RHAMNOGALACTURONAN HYDROLASE (EUROFUNG)"/>
    <property type="match status" value="1"/>
</dbReference>
<name>A0A7W8IIQ8_9BACT</name>
<dbReference type="InterPro" id="IPR008928">
    <property type="entry name" value="6-hairpin_glycosidase_sf"/>
</dbReference>
<evidence type="ECO:0000313" key="3">
    <source>
        <dbReference type="Proteomes" id="UP000568106"/>
    </source>
</evidence>
<keyword evidence="3" id="KW-1185">Reference proteome</keyword>
<organism evidence="2 3">
    <name type="scientific">Tunturiibacter empetritectus</name>
    <dbReference type="NCBI Taxonomy" id="3069691"/>
    <lineage>
        <taxon>Bacteria</taxon>
        <taxon>Pseudomonadati</taxon>
        <taxon>Acidobacteriota</taxon>
        <taxon>Terriglobia</taxon>
        <taxon>Terriglobales</taxon>
        <taxon>Acidobacteriaceae</taxon>
        <taxon>Tunturiibacter</taxon>
    </lineage>
</organism>
<comment type="caution">
    <text evidence="2">The sequence shown here is derived from an EMBL/GenBank/DDBJ whole genome shotgun (WGS) entry which is preliminary data.</text>
</comment>
<proteinExistence type="predicted"/>
<dbReference type="InterPro" id="IPR010905">
    <property type="entry name" value="Glyco_hydro_88"/>
</dbReference>
<gene>
    <name evidence="2" type="ORF">HDF09_002584</name>
</gene>
<evidence type="ECO:0000313" key="2">
    <source>
        <dbReference type="EMBL" id="MBB5317898.1"/>
    </source>
</evidence>
<dbReference type="InterPro" id="IPR052043">
    <property type="entry name" value="PolySaccharide_Degr_Enz"/>
</dbReference>